<keyword evidence="2" id="KW-1185">Reference proteome</keyword>
<evidence type="ECO:0000313" key="2">
    <source>
        <dbReference type="Proteomes" id="UP000009144"/>
    </source>
</evidence>
<reference evidence="1 2" key="2">
    <citation type="journal article" date="2013" name="Int. J. Syst. Evol. Microbiol.">
        <title>Methylophaga nitratireducenticrescens sp. nov. and Methylophaga frappieri sp. nov., isolated from the biofilm of the methanol-fed denitrification system treating the seawater at the Montreal Biodome.</title>
        <authorList>
            <person name="Villeneuve C."/>
            <person name="Martineau C."/>
            <person name="Mauffrey F."/>
            <person name="Villemur R."/>
        </authorList>
    </citation>
    <scope>NUCLEOTIDE SEQUENCE [LARGE SCALE GENOMIC DNA]</scope>
    <source>
        <strain evidence="1 2">JAM1</strain>
    </source>
</reference>
<dbReference type="HOGENOM" id="CLU_3312583_0_0_6"/>
<organism evidence="1 2">
    <name type="scientific">Methylophaga nitratireducenticrescens</name>
    <dbReference type="NCBI Taxonomy" id="754476"/>
    <lineage>
        <taxon>Bacteria</taxon>
        <taxon>Pseudomonadati</taxon>
        <taxon>Pseudomonadota</taxon>
        <taxon>Gammaproteobacteria</taxon>
        <taxon>Thiotrichales</taxon>
        <taxon>Piscirickettsiaceae</taxon>
        <taxon>Methylophaga</taxon>
    </lineage>
</organism>
<dbReference type="Proteomes" id="UP000009144">
    <property type="component" value="Chromosome"/>
</dbReference>
<reference evidence="1 2" key="1">
    <citation type="journal article" date="2012" name="J. Bacteriol.">
        <title>Complete genome sequences of Methylophaga sp. strain JAM1 and Methylophaga sp. strain JAM7.</title>
        <authorList>
            <person name="Villeneuve C."/>
            <person name="Martineau C."/>
            <person name="Mauffrey F."/>
            <person name="Villemur R."/>
        </authorList>
    </citation>
    <scope>NUCLEOTIDE SEQUENCE [LARGE SCALE GENOMIC DNA]</scope>
    <source>
        <strain evidence="1 2">JAM1</strain>
    </source>
</reference>
<dbReference type="AlphaFoldDB" id="I1XGE5"/>
<name>I1XGE5_METNJ</name>
<sequence>MPAEKLASIPTSESAPVGTMKTYCVRHIKISENNITLLN</sequence>
<protein>
    <submittedName>
        <fullName evidence="1">Uncharacterized protein</fullName>
    </submittedName>
</protein>
<gene>
    <name evidence="1" type="ordered locus">Q7A_618</name>
</gene>
<dbReference type="EMBL" id="CP003390">
    <property type="protein sequence ID" value="AFI83464.1"/>
    <property type="molecule type" value="Genomic_DNA"/>
</dbReference>
<evidence type="ECO:0000313" key="1">
    <source>
        <dbReference type="EMBL" id="AFI83464.1"/>
    </source>
</evidence>
<proteinExistence type="predicted"/>
<accession>I1XGE5</accession>